<reference evidence="1 2" key="1">
    <citation type="submission" date="2014-03" db="EMBL/GenBank/DDBJ databases">
        <title>Draft genome of the hookworm Oesophagostomum dentatum.</title>
        <authorList>
            <person name="Mitreva M."/>
        </authorList>
    </citation>
    <scope>NUCLEOTIDE SEQUENCE [LARGE SCALE GENOMIC DNA]</scope>
    <source>
        <strain evidence="1 2">OD-Hann</strain>
    </source>
</reference>
<evidence type="ECO:0008006" key="3">
    <source>
        <dbReference type="Google" id="ProtNLM"/>
    </source>
</evidence>
<dbReference type="Proteomes" id="UP000053660">
    <property type="component" value="Unassembled WGS sequence"/>
</dbReference>
<dbReference type="Gene3D" id="3.30.420.10">
    <property type="entry name" value="Ribonuclease H-like superfamily/Ribonuclease H"/>
    <property type="match status" value="1"/>
</dbReference>
<proteinExistence type="predicted"/>
<evidence type="ECO:0000313" key="1">
    <source>
        <dbReference type="EMBL" id="KHJ94454.1"/>
    </source>
</evidence>
<dbReference type="PANTHER" id="PTHR33939">
    <property type="entry name" value="PROTEIN CBG22215"/>
    <property type="match status" value="1"/>
</dbReference>
<name>A0A0B1TB15_OESDE</name>
<dbReference type="EMBL" id="KN550320">
    <property type="protein sequence ID" value="KHJ94454.1"/>
    <property type="molecule type" value="Genomic_DNA"/>
</dbReference>
<dbReference type="GO" id="GO:0003676">
    <property type="term" value="F:nucleic acid binding"/>
    <property type="evidence" value="ECO:0007669"/>
    <property type="project" value="InterPro"/>
</dbReference>
<dbReference type="InterPro" id="IPR036397">
    <property type="entry name" value="RNaseH_sf"/>
</dbReference>
<dbReference type="OrthoDB" id="5874348at2759"/>
<organism evidence="1 2">
    <name type="scientific">Oesophagostomum dentatum</name>
    <name type="common">Nodular worm</name>
    <dbReference type="NCBI Taxonomy" id="61180"/>
    <lineage>
        <taxon>Eukaryota</taxon>
        <taxon>Metazoa</taxon>
        <taxon>Ecdysozoa</taxon>
        <taxon>Nematoda</taxon>
        <taxon>Chromadorea</taxon>
        <taxon>Rhabditida</taxon>
        <taxon>Rhabditina</taxon>
        <taxon>Rhabditomorpha</taxon>
        <taxon>Strongyloidea</taxon>
        <taxon>Strongylidae</taxon>
        <taxon>Oesophagostomum</taxon>
    </lineage>
</organism>
<gene>
    <name evidence="1" type="ORF">OESDEN_05616</name>
</gene>
<sequence>MNEEGVIPGCTSVIVSGPKRRQDDCHEDMNNFLFEQWLKDAIPHMKDWANGRNVTIVMDNAPYHSKLAEKIPSRRSSKTEIMAFLQSNNVAVGEESSKQDLIAELESYVESRGGRDALRIYIVEGICKELAVGLIRLPPFHCFFFNSVELCWSQMK</sequence>
<evidence type="ECO:0000313" key="2">
    <source>
        <dbReference type="Proteomes" id="UP000053660"/>
    </source>
</evidence>
<protein>
    <recommendedName>
        <fullName evidence="3">Tc1-like transposase DDE domain-containing protein</fullName>
    </recommendedName>
</protein>
<dbReference type="PANTHER" id="PTHR33939:SF1">
    <property type="entry name" value="DUF4371 DOMAIN-CONTAINING PROTEIN"/>
    <property type="match status" value="1"/>
</dbReference>
<keyword evidence="2" id="KW-1185">Reference proteome</keyword>
<accession>A0A0B1TB15</accession>
<dbReference type="AlphaFoldDB" id="A0A0B1TB15"/>